<dbReference type="InterPro" id="IPR055414">
    <property type="entry name" value="LRR_R13L4/SHOC2-like"/>
</dbReference>
<dbReference type="Gene3D" id="3.30.200.20">
    <property type="entry name" value="Phosphorylase Kinase, domain 1"/>
    <property type="match status" value="1"/>
</dbReference>
<evidence type="ECO:0000256" key="2">
    <source>
        <dbReference type="ARBA" id="ARBA00009592"/>
    </source>
</evidence>
<reference evidence="20" key="1">
    <citation type="journal article" date="2023" name="GigaByte">
        <title>Genome assembly of the bearded iris, Iris pallida Lam.</title>
        <authorList>
            <person name="Bruccoleri R.E."/>
            <person name="Oakeley E.J."/>
            <person name="Faust A.M.E."/>
            <person name="Altorfer M."/>
            <person name="Dessus-Babus S."/>
            <person name="Burckhardt D."/>
            <person name="Oertli M."/>
            <person name="Naumann U."/>
            <person name="Petersen F."/>
            <person name="Wong J."/>
        </authorList>
    </citation>
    <scope>NUCLEOTIDE SEQUENCE</scope>
    <source>
        <strain evidence="20">GSM-AAB239-AS_SAM_17_03QT</strain>
    </source>
</reference>
<evidence type="ECO:0000256" key="13">
    <source>
        <dbReference type="ARBA" id="ARBA00023170"/>
    </source>
</evidence>
<name>A0AAX6HLM5_IRIPA</name>
<evidence type="ECO:0000256" key="3">
    <source>
        <dbReference type="ARBA" id="ARBA00022475"/>
    </source>
</evidence>
<dbReference type="InterPro" id="IPR000719">
    <property type="entry name" value="Prot_kinase_dom"/>
</dbReference>
<evidence type="ECO:0000313" key="21">
    <source>
        <dbReference type="Proteomes" id="UP001140949"/>
    </source>
</evidence>
<keyword evidence="14" id="KW-0325">Glycoprotein</keyword>
<keyword evidence="12 17" id="KW-0472">Membrane</keyword>
<dbReference type="PANTHER" id="PTHR48052">
    <property type="entry name" value="UNNAMED PRODUCT"/>
    <property type="match status" value="1"/>
</dbReference>
<feature type="region of interest" description="Disordered" evidence="16">
    <location>
        <begin position="624"/>
        <end position="650"/>
    </location>
</feature>
<evidence type="ECO:0000256" key="7">
    <source>
        <dbReference type="ARBA" id="ARBA00022729"/>
    </source>
</evidence>
<dbReference type="InterPro" id="IPR011009">
    <property type="entry name" value="Kinase-like_dom_sf"/>
</dbReference>
<evidence type="ECO:0000256" key="5">
    <source>
        <dbReference type="ARBA" id="ARBA00022614"/>
    </source>
</evidence>
<dbReference type="PRINTS" id="PR00019">
    <property type="entry name" value="LEURICHRPT"/>
</dbReference>
<dbReference type="Pfam" id="PF23598">
    <property type="entry name" value="LRR_14"/>
    <property type="match status" value="1"/>
</dbReference>
<dbReference type="FunFam" id="3.80.10.10:FF:000413">
    <property type="entry name" value="Inactive leucine-rich repeat receptor-like protein kinase"/>
    <property type="match status" value="1"/>
</dbReference>
<protein>
    <submittedName>
        <fullName evidence="20">Inactive leucine-rich repeat receptor-like protein kinase</fullName>
    </submittedName>
</protein>
<dbReference type="SMART" id="SM00369">
    <property type="entry name" value="LRR_TYP"/>
    <property type="match status" value="9"/>
</dbReference>
<evidence type="ECO:0000256" key="8">
    <source>
        <dbReference type="ARBA" id="ARBA00022737"/>
    </source>
</evidence>
<accession>A0AAX6HLM5</accession>
<dbReference type="PROSITE" id="PS00107">
    <property type="entry name" value="PROTEIN_KINASE_ATP"/>
    <property type="match status" value="1"/>
</dbReference>
<keyword evidence="10 15" id="KW-0067">ATP-binding</keyword>
<feature type="transmembrane region" description="Helical" evidence="17">
    <location>
        <begin position="657"/>
        <end position="682"/>
    </location>
</feature>
<keyword evidence="21" id="KW-1185">Reference proteome</keyword>
<evidence type="ECO:0000256" key="6">
    <source>
        <dbReference type="ARBA" id="ARBA00022692"/>
    </source>
</evidence>
<dbReference type="Pfam" id="PF13855">
    <property type="entry name" value="LRR_8"/>
    <property type="match status" value="2"/>
</dbReference>
<keyword evidence="5" id="KW-0433">Leucine-rich repeat</keyword>
<sequence length="1021" mass="108611">MSTTMLLLLVLFSAAAALSPSSPASAAGIAPLDDETLGLVAFKSSLADPHGALSAWDAAAAGAAGPCSWPHVQCDASGSRVLRLSLGSLSLSGAPLFRGLDRLPSLESLSLSDNNLSGPLPPGLSLLPRLRVLDLSKNSLSGRLPEDLGSLPSLRSLDLSHNALSGPIPDSLFSGSTCSSLRFLALAANRLEGPIPSALSQCSLLLNLNLSSNQLSGSPDFANLLWPLSRLRALDLSRNALSGPVAEGVAMLHNLKRLHLGGNRFSGPIPAGIGLCPHLDTVDLSGNTFTGAIPYTMQWLSSLSFLSLSDNKLSGDLPAWIGNLTALRHLDLSGNELGGAIPESVGRLKGLHYLSLADNSLAGAIPASLSDCAELAELRLGGNGLNGSVPQGLLDLGLEVLDLSSNRLVGTLPLPESGKLSRTIQSLDLSSNGLSGVVPAEMALFFNLRYLNLSWNGLRSQLPPELGFFRNLSVLDLRRNEFFGRIPGDLCDSGSLAVLQLDGNSLSGSIPEEIGNCSSLYLLSLSHNALSGEIPVALSMLKKLEILNLEFNRLSGEVPPQLGMLDNLLAVNISHNRLVGRLPVGGIFRSLDRSALEDNLGICSPLVAEPCKMNVPKPLVIDPNEFNHHGSGSGSGGSSTDNSVDPPAPRRPMHRRFFSVSTIVAIAAALVIALGVMVVSLLNASARRRLGIMENALESICSSSTRSSSPAVGKTVLFGPKSSLRTGDLVSAESLLSKAIEIGRGAFGTVYKSSIGEGRFVAIKKLLTPDIVQYHEDFDREVRVLAKARHPNLMPIRGYYWTPQLQLLISEFAPGGSLQARLHESVDEPLPWSSRFKIALAAAKGINHLHQSHRPPIIHYSIKPSNILLDEHCDAKVSDFGLARLLPKLDKHVMSSRFQSAAGYVAPELACQSLRVNEKCDVYAYGMVVLELVTGRRPVEYGEDDVAILVDTVRGMLEQGSALDCVDRRMGEFPDEEVLPVMKLGLVCTSQIPSSRPTMAEVVQILQVIKTPTVVEGMEPF</sequence>
<dbReference type="FunFam" id="1.10.510.10:FF:000267">
    <property type="entry name" value="probable LRR receptor-like serine/threonine-protein kinase IRK"/>
    <property type="match status" value="1"/>
</dbReference>
<keyword evidence="6 17" id="KW-0812">Transmembrane</keyword>
<comment type="similarity">
    <text evidence="2">Belongs to the RLP family.</text>
</comment>
<comment type="caution">
    <text evidence="20">The sequence shown here is derived from an EMBL/GenBank/DDBJ whole genome shotgun (WGS) entry which is preliminary data.</text>
</comment>
<dbReference type="FunFam" id="3.30.200.20:FF:000295">
    <property type="entry name" value="probable LRR receptor-like serine/threonine-protein kinase IRK"/>
    <property type="match status" value="1"/>
</dbReference>
<dbReference type="PROSITE" id="PS50011">
    <property type="entry name" value="PROTEIN_KINASE_DOM"/>
    <property type="match status" value="1"/>
</dbReference>
<dbReference type="GO" id="GO:0005524">
    <property type="term" value="F:ATP binding"/>
    <property type="evidence" value="ECO:0007669"/>
    <property type="project" value="UniProtKB-UniRule"/>
</dbReference>
<evidence type="ECO:0000256" key="11">
    <source>
        <dbReference type="ARBA" id="ARBA00022989"/>
    </source>
</evidence>
<dbReference type="Pfam" id="PF00560">
    <property type="entry name" value="LRR_1"/>
    <property type="match status" value="2"/>
</dbReference>
<dbReference type="InterPro" id="IPR013210">
    <property type="entry name" value="LRR_N_plant-typ"/>
</dbReference>
<feature type="chain" id="PRO_5043892822" evidence="18">
    <location>
        <begin position="18"/>
        <end position="1021"/>
    </location>
</feature>
<dbReference type="FunFam" id="3.80.10.10:FF:000317">
    <property type="entry name" value="Inactive leucine-rich repeat receptor-like protein kinase"/>
    <property type="match status" value="1"/>
</dbReference>
<keyword evidence="8" id="KW-0677">Repeat</keyword>
<keyword evidence="20" id="KW-0808">Transferase</keyword>
<evidence type="ECO:0000256" key="12">
    <source>
        <dbReference type="ARBA" id="ARBA00023136"/>
    </source>
</evidence>
<keyword evidence="3" id="KW-1003">Cell membrane</keyword>
<evidence type="ECO:0000256" key="9">
    <source>
        <dbReference type="ARBA" id="ARBA00022741"/>
    </source>
</evidence>
<evidence type="ECO:0000256" key="10">
    <source>
        <dbReference type="ARBA" id="ARBA00022840"/>
    </source>
</evidence>
<gene>
    <name evidence="20" type="ORF">M6B38_306640</name>
</gene>
<dbReference type="Gene3D" id="1.10.510.10">
    <property type="entry name" value="Transferase(Phosphotransferase) domain 1"/>
    <property type="match status" value="1"/>
</dbReference>
<evidence type="ECO:0000256" key="4">
    <source>
        <dbReference type="ARBA" id="ARBA00022553"/>
    </source>
</evidence>
<dbReference type="Proteomes" id="UP001140949">
    <property type="component" value="Unassembled WGS sequence"/>
</dbReference>
<keyword evidence="4" id="KW-0597">Phosphoprotein</keyword>
<dbReference type="GO" id="GO:0004672">
    <property type="term" value="F:protein kinase activity"/>
    <property type="evidence" value="ECO:0007669"/>
    <property type="project" value="InterPro"/>
</dbReference>
<dbReference type="CDD" id="cd14066">
    <property type="entry name" value="STKc_IRAK"/>
    <property type="match status" value="1"/>
</dbReference>
<dbReference type="EMBL" id="JANAVB010008599">
    <property type="protein sequence ID" value="KAJ6841541.1"/>
    <property type="molecule type" value="Genomic_DNA"/>
</dbReference>
<keyword evidence="7 18" id="KW-0732">Signal</keyword>
<dbReference type="SUPFAM" id="SSF56112">
    <property type="entry name" value="Protein kinase-like (PK-like)"/>
    <property type="match status" value="1"/>
</dbReference>
<comment type="subcellular location">
    <subcellularLocation>
        <location evidence="1">Cell membrane</location>
        <topology evidence="1">Single-pass type I membrane protein</topology>
    </subcellularLocation>
</comment>
<proteinExistence type="inferred from homology"/>
<dbReference type="SUPFAM" id="SSF52047">
    <property type="entry name" value="RNI-like"/>
    <property type="match status" value="1"/>
</dbReference>
<evidence type="ECO:0000256" key="1">
    <source>
        <dbReference type="ARBA" id="ARBA00004251"/>
    </source>
</evidence>
<evidence type="ECO:0000256" key="14">
    <source>
        <dbReference type="ARBA" id="ARBA00023180"/>
    </source>
</evidence>
<dbReference type="AlphaFoldDB" id="A0AAX6HLM5"/>
<dbReference type="InterPro" id="IPR001611">
    <property type="entry name" value="Leu-rich_rpt"/>
</dbReference>
<feature type="binding site" evidence="15">
    <location>
        <position position="765"/>
    </location>
    <ligand>
        <name>ATP</name>
        <dbReference type="ChEBI" id="CHEBI:30616"/>
    </ligand>
</feature>
<keyword evidence="9 15" id="KW-0547">Nucleotide-binding</keyword>
<dbReference type="SUPFAM" id="SSF52058">
    <property type="entry name" value="L domain-like"/>
    <property type="match status" value="1"/>
</dbReference>
<dbReference type="Pfam" id="PF00069">
    <property type="entry name" value="Pkinase"/>
    <property type="match status" value="1"/>
</dbReference>
<keyword evidence="13 20" id="KW-0675">Receptor</keyword>
<dbReference type="Gene3D" id="3.80.10.10">
    <property type="entry name" value="Ribonuclease Inhibitor"/>
    <property type="match status" value="5"/>
</dbReference>
<keyword evidence="11 17" id="KW-1133">Transmembrane helix</keyword>
<reference evidence="20" key="2">
    <citation type="submission" date="2023-04" db="EMBL/GenBank/DDBJ databases">
        <authorList>
            <person name="Bruccoleri R.E."/>
            <person name="Oakeley E.J."/>
            <person name="Faust A.-M."/>
            <person name="Dessus-Babus S."/>
            <person name="Altorfer M."/>
            <person name="Burckhardt D."/>
            <person name="Oertli M."/>
            <person name="Naumann U."/>
            <person name="Petersen F."/>
            <person name="Wong J."/>
        </authorList>
    </citation>
    <scope>NUCLEOTIDE SEQUENCE</scope>
    <source>
        <strain evidence="20">GSM-AAB239-AS_SAM_17_03QT</strain>
        <tissue evidence="20">Leaf</tissue>
    </source>
</reference>
<feature type="signal peptide" evidence="18">
    <location>
        <begin position="1"/>
        <end position="17"/>
    </location>
</feature>
<evidence type="ECO:0000256" key="18">
    <source>
        <dbReference type="SAM" id="SignalP"/>
    </source>
</evidence>
<keyword evidence="20" id="KW-0418">Kinase</keyword>
<evidence type="ECO:0000259" key="19">
    <source>
        <dbReference type="PROSITE" id="PS50011"/>
    </source>
</evidence>
<evidence type="ECO:0000313" key="20">
    <source>
        <dbReference type="EMBL" id="KAJ6841541.1"/>
    </source>
</evidence>
<feature type="domain" description="Protein kinase" evidence="19">
    <location>
        <begin position="736"/>
        <end position="1021"/>
    </location>
</feature>
<dbReference type="InterPro" id="IPR017441">
    <property type="entry name" value="Protein_kinase_ATP_BS"/>
</dbReference>
<dbReference type="Pfam" id="PF08263">
    <property type="entry name" value="LRRNT_2"/>
    <property type="match status" value="1"/>
</dbReference>
<organism evidence="20 21">
    <name type="scientific">Iris pallida</name>
    <name type="common">Sweet iris</name>
    <dbReference type="NCBI Taxonomy" id="29817"/>
    <lineage>
        <taxon>Eukaryota</taxon>
        <taxon>Viridiplantae</taxon>
        <taxon>Streptophyta</taxon>
        <taxon>Embryophyta</taxon>
        <taxon>Tracheophyta</taxon>
        <taxon>Spermatophyta</taxon>
        <taxon>Magnoliopsida</taxon>
        <taxon>Liliopsida</taxon>
        <taxon>Asparagales</taxon>
        <taxon>Iridaceae</taxon>
        <taxon>Iridoideae</taxon>
        <taxon>Irideae</taxon>
        <taxon>Iris</taxon>
    </lineage>
</organism>
<dbReference type="PANTHER" id="PTHR48052:SF63">
    <property type="entry name" value="PROTEIN KINASE DOMAIN-CONTAINING PROTEIN"/>
    <property type="match status" value="1"/>
</dbReference>
<dbReference type="FunFam" id="3.80.10.10:FF:000275">
    <property type="entry name" value="Leucine-rich repeat receptor-like protein kinase"/>
    <property type="match status" value="1"/>
</dbReference>
<dbReference type="GO" id="GO:0005886">
    <property type="term" value="C:plasma membrane"/>
    <property type="evidence" value="ECO:0007669"/>
    <property type="project" value="UniProtKB-SubCell"/>
</dbReference>
<evidence type="ECO:0000256" key="17">
    <source>
        <dbReference type="SAM" id="Phobius"/>
    </source>
</evidence>
<evidence type="ECO:0000256" key="15">
    <source>
        <dbReference type="PROSITE-ProRule" id="PRU10141"/>
    </source>
</evidence>
<dbReference type="InterPro" id="IPR003591">
    <property type="entry name" value="Leu-rich_rpt_typical-subtyp"/>
</dbReference>
<evidence type="ECO:0000256" key="16">
    <source>
        <dbReference type="SAM" id="MobiDB-lite"/>
    </source>
</evidence>
<dbReference type="InterPro" id="IPR032675">
    <property type="entry name" value="LRR_dom_sf"/>
</dbReference>